<dbReference type="Proteomes" id="UP001432995">
    <property type="component" value="Unassembled WGS sequence"/>
</dbReference>
<comment type="caution">
    <text evidence="1">The sequence shown here is derived from an EMBL/GenBank/DDBJ whole genome shotgun (WGS) entry which is preliminary data.</text>
</comment>
<gene>
    <name evidence="1" type="ORF">ABS770_26835</name>
</gene>
<proteinExistence type="predicted"/>
<keyword evidence="2" id="KW-1185">Reference proteome</keyword>
<reference evidence="1" key="1">
    <citation type="submission" date="2024-06" db="EMBL/GenBank/DDBJ databases">
        <authorList>
            <person name="Campbell A.G."/>
        </authorList>
    </citation>
    <scope>NUCLEOTIDE SEQUENCE</scope>
    <source>
        <strain evidence="1">EM17</strain>
    </source>
</reference>
<dbReference type="RefSeq" id="WP_281035482.1">
    <property type="nucleotide sequence ID" value="NZ_CP033231.1"/>
</dbReference>
<name>A0ABV1RB81_9HYPH</name>
<dbReference type="EMBL" id="JBELQD010000063">
    <property type="protein sequence ID" value="MER2291877.1"/>
    <property type="molecule type" value="Genomic_DNA"/>
</dbReference>
<evidence type="ECO:0000313" key="2">
    <source>
        <dbReference type="Proteomes" id="UP001432995"/>
    </source>
</evidence>
<evidence type="ECO:0000313" key="1">
    <source>
        <dbReference type="EMBL" id="MER2291877.1"/>
    </source>
</evidence>
<organism evidence="1 2">
    <name type="scientific">Methylobacterium brachiatum</name>
    <dbReference type="NCBI Taxonomy" id="269660"/>
    <lineage>
        <taxon>Bacteria</taxon>
        <taxon>Pseudomonadati</taxon>
        <taxon>Pseudomonadota</taxon>
        <taxon>Alphaproteobacteria</taxon>
        <taxon>Hyphomicrobiales</taxon>
        <taxon>Methylobacteriaceae</taxon>
        <taxon>Methylobacterium</taxon>
    </lineage>
</organism>
<protein>
    <submittedName>
        <fullName evidence="1">Uncharacterized protein</fullName>
    </submittedName>
</protein>
<accession>A0ABV1RB81</accession>
<sequence>MSKPLRFLRNWFLLSIPVGLFVGRFIKAGKGPPLPDDERR</sequence>